<dbReference type="Proteomes" id="UP001527181">
    <property type="component" value="Unassembled WGS sequence"/>
</dbReference>
<reference evidence="1 2" key="1">
    <citation type="submission" date="2022-05" db="EMBL/GenBank/DDBJ databases">
        <title>Genome Sequencing of Bee-Associated Microbes.</title>
        <authorList>
            <person name="Dunlap C."/>
        </authorList>
    </citation>
    <scope>NUCLEOTIDE SEQUENCE [LARGE SCALE GENOMIC DNA]</scope>
    <source>
        <strain evidence="1 2">NRRL B-04010</strain>
    </source>
</reference>
<evidence type="ECO:0000313" key="1">
    <source>
        <dbReference type="EMBL" id="MCY9764119.1"/>
    </source>
</evidence>
<dbReference type="Gene3D" id="3.90.930.1">
    <property type="match status" value="1"/>
</dbReference>
<organism evidence="1 2">
    <name type="scientific">Paenibacillus alvei</name>
    <name type="common">Bacillus alvei</name>
    <dbReference type="NCBI Taxonomy" id="44250"/>
    <lineage>
        <taxon>Bacteria</taxon>
        <taxon>Bacillati</taxon>
        <taxon>Bacillota</taxon>
        <taxon>Bacilli</taxon>
        <taxon>Bacillales</taxon>
        <taxon>Paenibacillaceae</taxon>
        <taxon>Paenibacillus</taxon>
    </lineage>
</organism>
<protein>
    <submittedName>
        <fullName evidence="1">Uncharacterized protein</fullName>
    </submittedName>
</protein>
<accession>A0ABT4H593</accession>
<dbReference type="InterPro" id="IPR011652">
    <property type="entry name" value="MORN_2"/>
</dbReference>
<evidence type="ECO:0000313" key="2">
    <source>
        <dbReference type="Proteomes" id="UP001527181"/>
    </source>
</evidence>
<sequence>MDNYNILPIEKVLEEGIEFAGDVCFSGEWGQYVCSAPIEEGGQPITGIVYEKFENGNLEYYTYYKNGIMNGISVHFYESGKIKSVSNMYRGTTHGKTVCWHENGNVMSVADSKYGFDLTYKEWDESGKLIKEKMELSDFEKGMIEKYDEDEKRWTKSELL</sequence>
<comment type="caution">
    <text evidence="1">The sequence shown here is derived from an EMBL/GenBank/DDBJ whole genome shotgun (WGS) entry which is preliminary data.</text>
</comment>
<dbReference type="SUPFAM" id="SSF82185">
    <property type="entry name" value="Histone H3 K4-specific methyltransferase SET7/9 N-terminal domain"/>
    <property type="match status" value="1"/>
</dbReference>
<dbReference type="EMBL" id="JAMDNP010000073">
    <property type="protein sequence ID" value="MCY9764119.1"/>
    <property type="molecule type" value="Genomic_DNA"/>
</dbReference>
<proteinExistence type="predicted"/>
<dbReference type="GeneID" id="94488160"/>
<dbReference type="RefSeq" id="WP_005544316.1">
    <property type="nucleotide sequence ID" value="NZ_JAKOBS010000071.1"/>
</dbReference>
<dbReference type="Pfam" id="PF07661">
    <property type="entry name" value="MORN_2"/>
    <property type="match status" value="3"/>
</dbReference>
<keyword evidence="2" id="KW-1185">Reference proteome</keyword>
<gene>
    <name evidence="1" type="ORF">M5X12_26795</name>
</gene>
<name>A0ABT4H593_PAEAL</name>